<dbReference type="GO" id="GO:0007018">
    <property type="term" value="P:microtubule-based movement"/>
    <property type="evidence" value="ECO:0007669"/>
    <property type="project" value="TreeGrafter"/>
</dbReference>
<dbReference type="Proteomes" id="UP001314263">
    <property type="component" value="Unassembled WGS sequence"/>
</dbReference>
<dbReference type="GO" id="GO:0045505">
    <property type="term" value="F:dynein intermediate chain binding"/>
    <property type="evidence" value="ECO:0007669"/>
    <property type="project" value="TreeGrafter"/>
</dbReference>
<dbReference type="Gene3D" id="3.30.1140.40">
    <property type="entry name" value="Tctex-1"/>
    <property type="match status" value="1"/>
</dbReference>
<name>A0AAV1IN12_9CHLO</name>
<keyword evidence="2" id="KW-1185">Reference proteome</keyword>
<dbReference type="InterPro" id="IPR038586">
    <property type="entry name" value="Tctex-1-like_sf"/>
</dbReference>
<dbReference type="Pfam" id="PF03645">
    <property type="entry name" value="Tctex-1"/>
    <property type="match status" value="1"/>
</dbReference>
<evidence type="ECO:0000313" key="1">
    <source>
        <dbReference type="EMBL" id="CAK0787855.1"/>
    </source>
</evidence>
<dbReference type="GO" id="GO:0005737">
    <property type="term" value="C:cytoplasm"/>
    <property type="evidence" value="ECO:0007669"/>
    <property type="project" value="TreeGrafter"/>
</dbReference>
<protein>
    <recommendedName>
        <fullName evidence="3">Dynein light chain</fullName>
    </recommendedName>
</protein>
<dbReference type="PANTHER" id="PTHR21255:SF4">
    <property type="entry name" value="DYNEIN LIGHT CHAIN TCTEX-TYPE"/>
    <property type="match status" value="1"/>
</dbReference>
<proteinExistence type="predicted"/>
<dbReference type="PANTHER" id="PTHR21255">
    <property type="entry name" value="T-COMPLEX-ASSOCIATED-TESTIS-EXPRESSED 1/ DYNEIN LIGHT CHAIN"/>
    <property type="match status" value="1"/>
</dbReference>
<dbReference type="GO" id="GO:0005868">
    <property type="term" value="C:cytoplasmic dynein complex"/>
    <property type="evidence" value="ECO:0007669"/>
    <property type="project" value="TreeGrafter"/>
</dbReference>
<organism evidence="1 2">
    <name type="scientific">Coccomyxa viridis</name>
    <dbReference type="NCBI Taxonomy" id="1274662"/>
    <lineage>
        <taxon>Eukaryota</taxon>
        <taxon>Viridiplantae</taxon>
        <taxon>Chlorophyta</taxon>
        <taxon>core chlorophytes</taxon>
        <taxon>Trebouxiophyceae</taxon>
        <taxon>Trebouxiophyceae incertae sedis</taxon>
        <taxon>Coccomyxaceae</taxon>
        <taxon>Coccomyxa</taxon>
    </lineage>
</organism>
<dbReference type="CDD" id="cd21455">
    <property type="entry name" value="DLC-like_DYNLT1_DYNLT3"/>
    <property type="match status" value="1"/>
</dbReference>
<sequence>MEYDDDDGRQGLQEDDLLDAAEVDTLIRDSITQTIGDSLFELASIKPWTNEIIDGCLKRLTALRKPFKYVVTCNLAQRVGNGFHSAFTAKWNDKTDGKMSVSWENKTTYVLTVVYWLAV</sequence>
<dbReference type="AlphaFoldDB" id="A0AAV1IN12"/>
<reference evidence="1 2" key="1">
    <citation type="submission" date="2023-10" db="EMBL/GenBank/DDBJ databases">
        <authorList>
            <person name="Maclean D."/>
            <person name="Macfadyen A."/>
        </authorList>
    </citation>
    <scope>NUCLEOTIDE SEQUENCE [LARGE SCALE GENOMIC DNA]</scope>
</reference>
<evidence type="ECO:0008006" key="3">
    <source>
        <dbReference type="Google" id="ProtNLM"/>
    </source>
</evidence>
<evidence type="ECO:0000313" key="2">
    <source>
        <dbReference type="Proteomes" id="UP001314263"/>
    </source>
</evidence>
<dbReference type="InterPro" id="IPR005334">
    <property type="entry name" value="Tctex-1-like"/>
</dbReference>
<gene>
    <name evidence="1" type="ORF">CVIRNUC_011077</name>
</gene>
<comment type="caution">
    <text evidence="1">The sequence shown here is derived from an EMBL/GenBank/DDBJ whole genome shotgun (WGS) entry which is preliminary data.</text>
</comment>
<dbReference type="EMBL" id="CAUYUE010000018">
    <property type="protein sequence ID" value="CAK0787855.1"/>
    <property type="molecule type" value="Genomic_DNA"/>
</dbReference>
<accession>A0AAV1IN12</accession>